<dbReference type="HOGENOM" id="CLU_2816633_0_0_1"/>
<dbReference type="AlphaFoldDB" id="A0A0E0JSA0"/>
<feature type="transmembrane region" description="Helical" evidence="1">
    <location>
        <begin position="6"/>
        <end position="33"/>
    </location>
</feature>
<sequence>MATGCIFFVVFVFVFSGASPLMLMIADLLVAGIDRSSQMVLSMTCRHAAVVVEGYSGPEAVEMLNVPVETSHEEL</sequence>
<proteinExistence type="predicted"/>
<accession>A0A0E0JSA0</accession>
<keyword evidence="1" id="KW-0812">Transmembrane</keyword>
<keyword evidence="3" id="KW-1185">Reference proteome</keyword>
<name>A0A0E0JSA0_ORYPU</name>
<keyword evidence="1" id="KW-0472">Membrane</keyword>
<organism evidence="2">
    <name type="scientific">Oryza punctata</name>
    <name type="common">Red rice</name>
    <dbReference type="NCBI Taxonomy" id="4537"/>
    <lineage>
        <taxon>Eukaryota</taxon>
        <taxon>Viridiplantae</taxon>
        <taxon>Streptophyta</taxon>
        <taxon>Embryophyta</taxon>
        <taxon>Tracheophyta</taxon>
        <taxon>Spermatophyta</taxon>
        <taxon>Magnoliopsida</taxon>
        <taxon>Liliopsida</taxon>
        <taxon>Poales</taxon>
        <taxon>Poaceae</taxon>
        <taxon>BOP clade</taxon>
        <taxon>Oryzoideae</taxon>
        <taxon>Oryzeae</taxon>
        <taxon>Oryzinae</taxon>
        <taxon>Oryza</taxon>
    </lineage>
</organism>
<keyword evidence="1" id="KW-1133">Transmembrane helix</keyword>
<evidence type="ECO:0000313" key="3">
    <source>
        <dbReference type="Proteomes" id="UP000026962"/>
    </source>
</evidence>
<dbReference type="EnsemblPlants" id="OPUNC01G39370.1">
    <property type="protein sequence ID" value="OPUNC01G39370.1"/>
    <property type="gene ID" value="OPUNC01G39370"/>
</dbReference>
<evidence type="ECO:0000256" key="1">
    <source>
        <dbReference type="SAM" id="Phobius"/>
    </source>
</evidence>
<reference evidence="2" key="1">
    <citation type="submission" date="2015-04" db="UniProtKB">
        <authorList>
            <consortium name="EnsemblPlants"/>
        </authorList>
    </citation>
    <scope>IDENTIFICATION</scope>
</reference>
<protein>
    <submittedName>
        <fullName evidence="2">Uncharacterized protein</fullName>
    </submittedName>
</protein>
<evidence type="ECO:0000313" key="2">
    <source>
        <dbReference type="EnsemblPlants" id="OPUNC01G39370.1"/>
    </source>
</evidence>
<dbReference type="Proteomes" id="UP000026962">
    <property type="component" value="Chromosome 1"/>
</dbReference>
<dbReference type="Gramene" id="OPUNC01G39370.1">
    <property type="protein sequence ID" value="OPUNC01G39370.1"/>
    <property type="gene ID" value="OPUNC01G39370"/>
</dbReference>
<reference evidence="2" key="2">
    <citation type="submission" date="2018-05" db="EMBL/GenBank/DDBJ databases">
        <title>OpunRS2 (Oryza punctata Reference Sequence Version 2).</title>
        <authorList>
            <person name="Zhang J."/>
            <person name="Kudrna D."/>
            <person name="Lee S."/>
            <person name="Talag J."/>
            <person name="Welchert J."/>
            <person name="Wing R.A."/>
        </authorList>
    </citation>
    <scope>NUCLEOTIDE SEQUENCE [LARGE SCALE GENOMIC DNA]</scope>
</reference>